<proteinExistence type="predicted"/>
<keyword evidence="2" id="KW-1185">Reference proteome</keyword>
<comment type="caution">
    <text evidence="1">The sequence shown here is derived from an EMBL/GenBank/DDBJ whole genome shotgun (WGS) entry which is preliminary data.</text>
</comment>
<dbReference type="Proteomes" id="UP000749040">
    <property type="component" value="Unassembled WGS sequence"/>
</dbReference>
<evidence type="ECO:0000313" key="1">
    <source>
        <dbReference type="EMBL" id="MBM9510007.1"/>
    </source>
</evidence>
<dbReference type="RefSeq" id="WP_205363611.1">
    <property type="nucleotide sequence ID" value="NZ_JADKYB010000030.1"/>
</dbReference>
<organism evidence="1 2">
    <name type="scientific">Actinacidiphila acididurans</name>
    <dbReference type="NCBI Taxonomy" id="2784346"/>
    <lineage>
        <taxon>Bacteria</taxon>
        <taxon>Bacillati</taxon>
        <taxon>Actinomycetota</taxon>
        <taxon>Actinomycetes</taxon>
        <taxon>Kitasatosporales</taxon>
        <taxon>Streptomycetaceae</taxon>
        <taxon>Actinacidiphila</taxon>
    </lineage>
</organism>
<name>A0ABS2U4T5_9ACTN</name>
<reference evidence="1 2" key="1">
    <citation type="submission" date="2021-01" db="EMBL/GenBank/DDBJ databases">
        <title>Streptomyces acididurans sp. nov., isolated from a peat swamp forest soil.</title>
        <authorList>
            <person name="Chantavorakit T."/>
            <person name="Duangmal K."/>
        </authorList>
    </citation>
    <scope>NUCLEOTIDE SEQUENCE [LARGE SCALE GENOMIC DNA]</scope>
    <source>
        <strain evidence="1 2">KK5PA1</strain>
    </source>
</reference>
<accession>A0ABS2U4T5</accession>
<sequence length="61" mass="7034">MNDQNRREPPGPLSPEAQTRILAFYDQMKAEQRELDGKRICWCGQEIQPGQDHGLCYPGME</sequence>
<dbReference type="EMBL" id="JADKYB010000030">
    <property type="protein sequence ID" value="MBM9510007.1"/>
    <property type="molecule type" value="Genomic_DNA"/>
</dbReference>
<evidence type="ECO:0000313" key="2">
    <source>
        <dbReference type="Proteomes" id="UP000749040"/>
    </source>
</evidence>
<protein>
    <submittedName>
        <fullName evidence="1">Uncharacterized protein</fullName>
    </submittedName>
</protein>
<gene>
    <name evidence="1" type="ORF">ITX44_36715</name>
</gene>